<organism evidence="10 11">
    <name type="scientific">Microcebus murinus</name>
    <name type="common">Gray mouse lemur</name>
    <name type="synonym">Lemur murinus</name>
    <dbReference type="NCBI Taxonomy" id="30608"/>
    <lineage>
        <taxon>Eukaryota</taxon>
        <taxon>Metazoa</taxon>
        <taxon>Chordata</taxon>
        <taxon>Craniata</taxon>
        <taxon>Vertebrata</taxon>
        <taxon>Euteleostomi</taxon>
        <taxon>Mammalia</taxon>
        <taxon>Eutheria</taxon>
        <taxon>Euarchontoglires</taxon>
        <taxon>Primates</taxon>
        <taxon>Strepsirrhini</taxon>
        <taxon>Lemuriformes</taxon>
        <taxon>Cheirogaleidae</taxon>
        <taxon>Microcebus</taxon>
    </lineage>
</organism>
<dbReference type="GO" id="GO:2001256">
    <property type="term" value="P:regulation of store-operated calcium entry"/>
    <property type="evidence" value="ECO:0007669"/>
    <property type="project" value="Ensembl"/>
</dbReference>
<dbReference type="EMBL" id="ABDC03022552">
    <property type="status" value="NOT_ANNOTATED_CDS"/>
    <property type="molecule type" value="Genomic_DNA"/>
</dbReference>
<protein>
    <submittedName>
        <fullName evidence="10">Serine peptidase inhibitor Kazal type 1</fullName>
    </submittedName>
</protein>
<dbReference type="GeneID" id="105876506"/>
<dbReference type="PROSITE" id="PS51465">
    <property type="entry name" value="KAZAL_2"/>
    <property type="match status" value="1"/>
</dbReference>
<dbReference type="PROSITE" id="PS00282">
    <property type="entry name" value="KAZAL_1"/>
    <property type="match status" value="1"/>
</dbReference>
<dbReference type="KEGG" id="mmur:105876506"/>
<dbReference type="PRINTS" id="PR00290">
    <property type="entry name" value="KAZALINHBTR"/>
</dbReference>
<evidence type="ECO:0000256" key="4">
    <source>
        <dbReference type="ARBA" id="ARBA00022900"/>
    </source>
</evidence>
<dbReference type="OrthoDB" id="126772at2759"/>
<dbReference type="RefSeq" id="XP_012629647.1">
    <property type="nucleotide sequence ID" value="XM_012774193.2"/>
</dbReference>
<dbReference type="SMART" id="SM00280">
    <property type="entry name" value="KAZAL"/>
    <property type="match status" value="1"/>
</dbReference>
<dbReference type="Gene3D" id="3.30.60.30">
    <property type="match status" value="1"/>
</dbReference>
<sequence length="78" mass="8761">MKITSIFLLTILALMSYSGDCRINKQGRQPVCEDIGGCIKIYDPVCGTDGRTYPNECTLCQENKNRQFPVLIRKKGTC</sequence>
<dbReference type="InterPro" id="IPR036058">
    <property type="entry name" value="Kazal_dom_sf"/>
</dbReference>
<dbReference type="GO" id="GO:0005615">
    <property type="term" value="C:extracellular space"/>
    <property type="evidence" value="ECO:0007669"/>
    <property type="project" value="Ensembl"/>
</dbReference>
<dbReference type="Pfam" id="PF00050">
    <property type="entry name" value="Kazal_1"/>
    <property type="match status" value="1"/>
</dbReference>
<comment type="subcellular location">
    <subcellularLocation>
        <location evidence="1">Secreted</location>
    </subcellularLocation>
</comment>
<dbReference type="InterPro" id="IPR002350">
    <property type="entry name" value="Kazal_dom"/>
</dbReference>
<reference evidence="10" key="3">
    <citation type="submission" date="2025-09" db="UniProtKB">
        <authorList>
            <consortium name="Ensembl"/>
        </authorList>
    </citation>
    <scope>IDENTIFICATION</scope>
</reference>
<dbReference type="Ensembl" id="ENSMICT00000010755.3">
    <property type="protein sequence ID" value="ENSMICP00000009802.3"/>
    <property type="gene ID" value="ENSMICG00000010762.3"/>
</dbReference>
<dbReference type="SUPFAM" id="SSF100895">
    <property type="entry name" value="Kazal-type serine protease inhibitors"/>
    <property type="match status" value="1"/>
</dbReference>
<dbReference type="GO" id="GO:0090281">
    <property type="term" value="P:negative regulation of calcium ion import"/>
    <property type="evidence" value="ECO:0007669"/>
    <property type="project" value="Ensembl"/>
</dbReference>
<evidence type="ECO:0000256" key="3">
    <source>
        <dbReference type="ARBA" id="ARBA00022690"/>
    </source>
</evidence>
<feature type="chain" id="PRO_5044133998" evidence="8">
    <location>
        <begin position="22"/>
        <end position="78"/>
    </location>
</feature>
<dbReference type="Proteomes" id="UP000694394">
    <property type="component" value="Chromosome 19"/>
</dbReference>
<keyword evidence="5" id="KW-1015">Disulfide bond</keyword>
<feature type="signal peptide" evidence="8">
    <location>
        <begin position="1"/>
        <end position="21"/>
    </location>
</feature>
<dbReference type="PANTHER" id="PTHR21312">
    <property type="entry name" value="SERINE PROTEASE INHIBITOR"/>
    <property type="match status" value="1"/>
</dbReference>
<evidence type="ECO:0000256" key="8">
    <source>
        <dbReference type="SAM" id="SignalP"/>
    </source>
</evidence>
<keyword evidence="8" id="KW-0732">Signal</keyword>
<evidence type="ECO:0000256" key="1">
    <source>
        <dbReference type="ARBA" id="ARBA00004613"/>
    </source>
</evidence>
<keyword evidence="4" id="KW-0722">Serine protease inhibitor</keyword>
<comment type="function">
    <text evidence="7">Serine protease inhibitor which exhibits anti-trypsin activity. In the pancreas, protects against trypsin-catalyzed premature activation of zymogens.</text>
</comment>
<gene>
    <name evidence="10" type="primary">SPINK1</name>
</gene>
<evidence type="ECO:0000259" key="9">
    <source>
        <dbReference type="PROSITE" id="PS51465"/>
    </source>
</evidence>
<evidence type="ECO:0000256" key="2">
    <source>
        <dbReference type="ARBA" id="ARBA00022525"/>
    </source>
</evidence>
<accession>A0A8B7H0P7</accession>
<dbReference type="GO" id="GO:0007263">
    <property type="term" value="P:nitric oxide mediated signal transduction"/>
    <property type="evidence" value="ECO:0007669"/>
    <property type="project" value="Ensembl"/>
</dbReference>
<evidence type="ECO:0000256" key="6">
    <source>
        <dbReference type="ARBA" id="ARBA00037363"/>
    </source>
</evidence>
<dbReference type="InterPro" id="IPR001239">
    <property type="entry name" value="Prot_inh_Kazal-m"/>
</dbReference>
<name>A0A8B7H0P7_MICMU</name>
<keyword evidence="2" id="KW-0964">Secreted</keyword>
<evidence type="ECO:0000313" key="11">
    <source>
        <dbReference type="Proteomes" id="UP000694394"/>
    </source>
</evidence>
<proteinExistence type="predicted"/>
<dbReference type="AlphaFoldDB" id="A0A8B7H0P7"/>
<dbReference type="GO" id="GO:0048240">
    <property type="term" value="P:sperm capacitation"/>
    <property type="evidence" value="ECO:0007669"/>
    <property type="project" value="Ensembl"/>
</dbReference>
<reference evidence="10" key="2">
    <citation type="submission" date="2025-08" db="UniProtKB">
        <authorList>
            <consortium name="Ensembl"/>
        </authorList>
    </citation>
    <scope>IDENTIFICATION</scope>
</reference>
<dbReference type="GO" id="GO:0004867">
    <property type="term" value="F:serine-type endopeptidase inhibitor activity"/>
    <property type="evidence" value="ECO:0007669"/>
    <property type="project" value="UniProtKB-KW"/>
</dbReference>
<evidence type="ECO:0000256" key="5">
    <source>
        <dbReference type="ARBA" id="ARBA00023157"/>
    </source>
</evidence>
<dbReference type="GeneTree" id="ENSGT00530000064228"/>
<dbReference type="CTD" id="6690"/>
<evidence type="ECO:0000313" key="10">
    <source>
        <dbReference type="Ensembl" id="ENSMICP00000009802.3"/>
    </source>
</evidence>
<dbReference type="GO" id="GO:0060046">
    <property type="term" value="P:regulation of acrosome reaction"/>
    <property type="evidence" value="ECO:0007669"/>
    <property type="project" value="Ensembl"/>
</dbReference>
<feature type="domain" description="Kazal-like" evidence="9">
    <location>
        <begin position="26"/>
        <end position="78"/>
    </location>
</feature>
<evidence type="ECO:0000256" key="7">
    <source>
        <dbReference type="ARBA" id="ARBA00046050"/>
    </source>
</evidence>
<dbReference type="OMA" id="NECTLCH"/>
<keyword evidence="3" id="KW-0646">Protease inhibitor</keyword>
<reference evidence="10" key="1">
    <citation type="submission" date="2016-12" db="EMBL/GenBank/DDBJ databases">
        <title>Mouse lemur reference genome and diversity panel.</title>
        <authorList>
            <person name="Harris R."/>
            <person name="Larsen P."/>
            <person name="Liu Y."/>
            <person name="Hughes D.S."/>
            <person name="Murali S."/>
            <person name="Raveendran M."/>
            <person name="Korchina V."/>
            <person name="Wang M."/>
            <person name="Jhangiani S."/>
            <person name="Bandaranaike D."/>
            <person name="Bellair M."/>
            <person name="Blankenburg K."/>
            <person name="Chao H."/>
            <person name="Dahdouli M."/>
            <person name="Dinh H."/>
            <person name="Doddapaneni H."/>
            <person name="English A."/>
            <person name="Firestine M."/>
            <person name="Gnanaolivu R."/>
            <person name="Gross S."/>
            <person name="Hernandez B."/>
            <person name="Javaid M."/>
            <person name="Jayaseelan J."/>
            <person name="Jones J."/>
            <person name="Khan Z."/>
            <person name="Kovar C."/>
            <person name="Kurapati P."/>
            <person name="Le B."/>
            <person name="Lee S."/>
            <person name="Li M."/>
            <person name="Mathew T."/>
            <person name="Narasimhan A."/>
            <person name="Ngo D."/>
            <person name="Nguyen L."/>
            <person name="Okwuonu G."/>
            <person name="Ongeri F."/>
            <person name="Osuji N."/>
            <person name="Pu L.-L."/>
            <person name="Puazo M."/>
            <person name="Quiroz J."/>
            <person name="Raj R."/>
            <person name="Rajbhandari K."/>
            <person name="Reid J.G."/>
            <person name="Santibanez J."/>
            <person name="Sexton D."/>
            <person name="Skinner E."/>
            <person name="Vee V."/>
            <person name="Weissenberger G."/>
            <person name="Wu Y."/>
            <person name="Xin Y."/>
            <person name="Han Y."/>
            <person name="Campbell C."/>
            <person name="Brown A."/>
            <person name="Sullivan B."/>
            <person name="Shelton J."/>
            <person name="Brown S."/>
            <person name="Dudchenko O."/>
            <person name="Machol I."/>
            <person name="Durand N."/>
            <person name="Shamim M."/>
            <person name="Lieberman A."/>
            <person name="Muzny D.M."/>
            <person name="Richards S."/>
            <person name="Yoder A."/>
            <person name="Worley K.C."/>
            <person name="Rogers J."/>
            <person name="Gibbs R.A."/>
        </authorList>
    </citation>
    <scope>NUCLEOTIDE SEQUENCE [LARGE SCALE GENOMIC DNA]</scope>
</reference>
<dbReference type="GO" id="GO:0010751">
    <property type="term" value="P:negative regulation of nitric oxide mediated signal transduction"/>
    <property type="evidence" value="ECO:0007669"/>
    <property type="project" value="Ensembl"/>
</dbReference>
<comment type="function">
    <text evidence="6">In the male reproductive tract, binds to sperm heads where it modulates sperm capacitance by inhibiting calcium uptake and nitrogen oxide (NO) production.</text>
</comment>
<keyword evidence="11" id="KW-1185">Reference proteome</keyword>
<dbReference type="PANTHER" id="PTHR21312:SF27">
    <property type="entry name" value="SERINE PROTEASE INHIBITOR KAZAL-TYPE 1"/>
    <property type="match status" value="1"/>
</dbReference>